<evidence type="ECO:0000256" key="1">
    <source>
        <dbReference type="SAM" id="MobiDB-lite"/>
    </source>
</evidence>
<feature type="region of interest" description="Disordered" evidence="1">
    <location>
        <begin position="1"/>
        <end position="75"/>
    </location>
</feature>
<keyword evidence="3" id="KW-1185">Reference proteome</keyword>
<gene>
    <name evidence="2" type="ORF">CAAN4_D03554</name>
</gene>
<reference evidence="2 3" key="1">
    <citation type="submission" date="2024-01" db="EMBL/GenBank/DDBJ databases">
        <authorList>
            <consortium name="Genoscope - CEA"/>
            <person name="William W."/>
        </authorList>
    </citation>
    <scope>NUCLEOTIDE SEQUENCE [LARGE SCALE GENOMIC DNA]</scope>
    <source>
        <strain evidence="2 3">29B2s-10</strain>
    </source>
</reference>
<proteinExistence type="predicted"/>
<dbReference type="Proteomes" id="UP001497600">
    <property type="component" value="Chromosome D"/>
</dbReference>
<dbReference type="EMBL" id="OZ004256">
    <property type="protein sequence ID" value="CAK7903221.1"/>
    <property type="molecule type" value="Genomic_DNA"/>
</dbReference>
<protein>
    <submittedName>
        <fullName evidence="2">Uncharacterized protein</fullName>
    </submittedName>
</protein>
<evidence type="ECO:0000313" key="3">
    <source>
        <dbReference type="Proteomes" id="UP001497600"/>
    </source>
</evidence>
<organism evidence="2 3">
    <name type="scientific">[Candida] anglica</name>
    <dbReference type="NCBI Taxonomy" id="148631"/>
    <lineage>
        <taxon>Eukaryota</taxon>
        <taxon>Fungi</taxon>
        <taxon>Dikarya</taxon>
        <taxon>Ascomycota</taxon>
        <taxon>Saccharomycotina</taxon>
        <taxon>Pichiomycetes</taxon>
        <taxon>Debaryomycetaceae</taxon>
        <taxon>Kurtzmaniella</taxon>
    </lineage>
</organism>
<evidence type="ECO:0000313" key="2">
    <source>
        <dbReference type="EMBL" id="CAK7903221.1"/>
    </source>
</evidence>
<sequence>MDIHHLIHTNEAPLVVDENTRKRKRENSLDDSDTADSESIISRQSARSSVSSLNDTSPSPIGSVPPTAFPSSSSLKPITSCNTPVVDFKSLFEVLAKNCSSPIELSRVKFTDTTLPKENDEFGGDLTSLRKAVIKEIHDKYVEPLLELTGYRWTRREVPSKGRGLKVFSIKYSCSQEVRRGQEDASDSSGRGRQLTHPLKQYTCDSSYSIKYTWSSQLVEINYKHMCHPPYRRLPDKLKPFILERLDMKALDLYQQILETPQFADIKKLILFSKVQSFWSKERSRKKDETTKDAFKKFLNK</sequence>
<name>A0ABP0EAX5_9ASCO</name>
<feature type="compositionally biased region" description="Low complexity" evidence="1">
    <location>
        <begin position="37"/>
        <end position="52"/>
    </location>
</feature>
<accession>A0ABP0EAX5</accession>